<organism evidence="2 3">
    <name type="scientific">Alienimonas californiensis</name>
    <dbReference type="NCBI Taxonomy" id="2527989"/>
    <lineage>
        <taxon>Bacteria</taxon>
        <taxon>Pseudomonadati</taxon>
        <taxon>Planctomycetota</taxon>
        <taxon>Planctomycetia</taxon>
        <taxon>Planctomycetales</taxon>
        <taxon>Planctomycetaceae</taxon>
        <taxon>Alienimonas</taxon>
    </lineage>
</organism>
<evidence type="ECO:0000313" key="3">
    <source>
        <dbReference type="Proteomes" id="UP000318741"/>
    </source>
</evidence>
<dbReference type="Proteomes" id="UP000318741">
    <property type="component" value="Chromosome"/>
</dbReference>
<dbReference type="EMBL" id="CP036265">
    <property type="protein sequence ID" value="QDT17821.1"/>
    <property type="molecule type" value="Genomic_DNA"/>
</dbReference>
<dbReference type="OrthoDB" id="9780819at2"/>
<sequence length="317" mass="32651">MSAPRPAADRPIAPDPTALAAIARLPLGRRGLADGTLAGAHRGGRGGFSVEFAGHRPFQVGDDPRRIDWRKRRHAAAGLTTSEGWFVKQFEAETGLAVHLVVEASAGMAYRGPAADGGDGLHPSKWRFAATAAATLAEAVLRRRDAVSLTVLGGGGARLPASAAPAHAAAVCEALTRGVPGGGIDLAEAVGAAAGRFTRRGVVVLLSDLLTDADRLFAALTDLRRRGHEAAVLRTLAPAEVAFPFDRPRRFRSLLGGPAVAAGGIDGRAAYRAAFAAHADELAAACRRVGVPLTTAVVDEPLAAALGRFLTGRTGRA</sequence>
<evidence type="ECO:0000313" key="2">
    <source>
        <dbReference type="EMBL" id="QDT17821.1"/>
    </source>
</evidence>
<proteinExistence type="predicted"/>
<feature type="domain" description="DUF58" evidence="1">
    <location>
        <begin position="56"/>
        <end position="254"/>
    </location>
</feature>
<accession>A0A517PEL8</accession>
<protein>
    <recommendedName>
        <fullName evidence="1">DUF58 domain-containing protein</fullName>
    </recommendedName>
</protein>
<dbReference type="SUPFAM" id="SSF53300">
    <property type="entry name" value="vWA-like"/>
    <property type="match status" value="1"/>
</dbReference>
<dbReference type="RefSeq" id="WP_145360819.1">
    <property type="nucleotide sequence ID" value="NZ_CP036265.1"/>
</dbReference>
<dbReference type="PANTHER" id="PTHR33608">
    <property type="entry name" value="BLL2464 PROTEIN"/>
    <property type="match status" value="1"/>
</dbReference>
<dbReference type="AlphaFoldDB" id="A0A517PEL8"/>
<evidence type="ECO:0000259" key="1">
    <source>
        <dbReference type="Pfam" id="PF01882"/>
    </source>
</evidence>
<dbReference type="PANTHER" id="PTHR33608:SF7">
    <property type="entry name" value="DUF58 DOMAIN-CONTAINING PROTEIN"/>
    <property type="match status" value="1"/>
</dbReference>
<gene>
    <name evidence="2" type="ORF">CA12_39550</name>
</gene>
<dbReference type="InterPro" id="IPR002881">
    <property type="entry name" value="DUF58"/>
</dbReference>
<keyword evidence="3" id="KW-1185">Reference proteome</keyword>
<dbReference type="InterPro" id="IPR036465">
    <property type="entry name" value="vWFA_dom_sf"/>
</dbReference>
<reference evidence="2 3" key="1">
    <citation type="submission" date="2019-02" db="EMBL/GenBank/DDBJ databases">
        <title>Deep-cultivation of Planctomycetes and their phenomic and genomic characterization uncovers novel biology.</title>
        <authorList>
            <person name="Wiegand S."/>
            <person name="Jogler M."/>
            <person name="Boedeker C."/>
            <person name="Pinto D."/>
            <person name="Vollmers J."/>
            <person name="Rivas-Marin E."/>
            <person name="Kohn T."/>
            <person name="Peeters S.H."/>
            <person name="Heuer A."/>
            <person name="Rast P."/>
            <person name="Oberbeckmann S."/>
            <person name="Bunk B."/>
            <person name="Jeske O."/>
            <person name="Meyerdierks A."/>
            <person name="Storesund J.E."/>
            <person name="Kallscheuer N."/>
            <person name="Luecker S."/>
            <person name="Lage O.M."/>
            <person name="Pohl T."/>
            <person name="Merkel B.J."/>
            <person name="Hornburger P."/>
            <person name="Mueller R.-W."/>
            <person name="Bruemmer F."/>
            <person name="Labrenz M."/>
            <person name="Spormann A.M."/>
            <person name="Op den Camp H."/>
            <person name="Overmann J."/>
            <person name="Amann R."/>
            <person name="Jetten M.S.M."/>
            <person name="Mascher T."/>
            <person name="Medema M.H."/>
            <person name="Devos D.P."/>
            <person name="Kaster A.-K."/>
            <person name="Ovreas L."/>
            <person name="Rohde M."/>
            <person name="Galperin M.Y."/>
            <person name="Jogler C."/>
        </authorList>
    </citation>
    <scope>NUCLEOTIDE SEQUENCE [LARGE SCALE GENOMIC DNA]</scope>
    <source>
        <strain evidence="2 3">CA12</strain>
    </source>
</reference>
<dbReference type="Pfam" id="PF01882">
    <property type="entry name" value="DUF58"/>
    <property type="match status" value="1"/>
</dbReference>
<name>A0A517PEL8_9PLAN</name>
<dbReference type="Gene3D" id="3.40.50.410">
    <property type="entry name" value="von Willebrand factor, type A domain"/>
    <property type="match status" value="1"/>
</dbReference>
<dbReference type="KEGG" id="acaf:CA12_39550"/>